<dbReference type="InterPro" id="IPR038656">
    <property type="entry name" value="Peptidase_G1_sf"/>
</dbReference>
<organism evidence="2 3">
    <name type="scientific">Phomopsis amygdali</name>
    <name type="common">Fusicoccum amygdali</name>
    <dbReference type="NCBI Taxonomy" id="1214568"/>
    <lineage>
        <taxon>Eukaryota</taxon>
        <taxon>Fungi</taxon>
        <taxon>Dikarya</taxon>
        <taxon>Ascomycota</taxon>
        <taxon>Pezizomycotina</taxon>
        <taxon>Sordariomycetes</taxon>
        <taxon>Sordariomycetidae</taxon>
        <taxon>Diaporthales</taxon>
        <taxon>Diaporthaceae</taxon>
        <taxon>Diaporthe</taxon>
    </lineage>
</organism>
<evidence type="ECO:0000313" key="3">
    <source>
        <dbReference type="Proteomes" id="UP001265746"/>
    </source>
</evidence>
<feature type="chain" id="PRO_5041952478" description="Secreted protein" evidence="1">
    <location>
        <begin position="24"/>
        <end position="278"/>
    </location>
</feature>
<accession>A0AAD9SL83</accession>
<keyword evidence="1" id="KW-0732">Signal</keyword>
<evidence type="ECO:0000313" key="2">
    <source>
        <dbReference type="EMBL" id="KAK2609897.1"/>
    </source>
</evidence>
<feature type="signal peptide" evidence="1">
    <location>
        <begin position="1"/>
        <end position="23"/>
    </location>
</feature>
<evidence type="ECO:0000256" key="1">
    <source>
        <dbReference type="SAM" id="SignalP"/>
    </source>
</evidence>
<dbReference type="PANTHER" id="PTHR37536:SF1">
    <property type="entry name" value="ASPERGILLOPEPSIN, PUTAITVE (AFU_ORTHOLOGUE AFUA_7G01200)"/>
    <property type="match status" value="1"/>
</dbReference>
<dbReference type="GO" id="GO:0006508">
    <property type="term" value="P:proteolysis"/>
    <property type="evidence" value="ECO:0007669"/>
    <property type="project" value="InterPro"/>
</dbReference>
<sequence length="278" mass="30822">MTPFLHRLLATLCILLFVLPALAVNASAEITEFHEGRVLTTYNLSADDLAERVVSFRLSRSRDYPSLLGNSANKQTRIDSASRCGAEYDLPNQDKSTISSVYGSWIVPELIQRSEGVPDNPPLNWQWIVEWVGMDNVGTDGQSDHDCSLLEVGVLSLLHSANVPDSSIENLSTRYLIEGKLTIGPDEKQKWCGRNAAWVVEDTWAPVNVPAPGPFPPFASWILFNFTNVHATTSTGDQVGLSEATLFDTRQSDPVTHESLTFCRPVQMDSSTLEFYPY</sequence>
<dbReference type="Proteomes" id="UP001265746">
    <property type="component" value="Unassembled WGS sequence"/>
</dbReference>
<dbReference type="InterPro" id="IPR000250">
    <property type="entry name" value="Peptidase_G1"/>
</dbReference>
<evidence type="ECO:0008006" key="4">
    <source>
        <dbReference type="Google" id="ProtNLM"/>
    </source>
</evidence>
<reference evidence="2" key="1">
    <citation type="submission" date="2023-06" db="EMBL/GenBank/DDBJ databases">
        <authorList>
            <person name="Noh H."/>
        </authorList>
    </citation>
    <scope>NUCLEOTIDE SEQUENCE</scope>
    <source>
        <strain evidence="2">DUCC20226</strain>
    </source>
</reference>
<dbReference type="EMBL" id="JAUJFL010000002">
    <property type="protein sequence ID" value="KAK2609897.1"/>
    <property type="molecule type" value="Genomic_DNA"/>
</dbReference>
<dbReference type="InterPro" id="IPR013320">
    <property type="entry name" value="ConA-like_dom_sf"/>
</dbReference>
<dbReference type="PANTHER" id="PTHR37536">
    <property type="entry name" value="PUTATIVE (AFU_ORTHOLOGUE AFUA_3G02970)-RELATED"/>
    <property type="match status" value="1"/>
</dbReference>
<dbReference type="AlphaFoldDB" id="A0AAD9SL83"/>
<dbReference type="GO" id="GO:0070007">
    <property type="term" value="F:glutamic-type endopeptidase activity"/>
    <property type="evidence" value="ECO:0007669"/>
    <property type="project" value="InterPro"/>
</dbReference>
<protein>
    <recommendedName>
        <fullName evidence="4">Secreted protein</fullName>
    </recommendedName>
</protein>
<keyword evidence="3" id="KW-1185">Reference proteome</keyword>
<proteinExistence type="predicted"/>
<gene>
    <name evidence="2" type="ORF">N8I77_003369</name>
</gene>
<dbReference type="Gene3D" id="2.60.120.700">
    <property type="entry name" value="Peptidase G1"/>
    <property type="match status" value="1"/>
</dbReference>
<dbReference type="Pfam" id="PF01828">
    <property type="entry name" value="Peptidase_A4"/>
    <property type="match status" value="1"/>
</dbReference>
<comment type="caution">
    <text evidence="2">The sequence shown here is derived from an EMBL/GenBank/DDBJ whole genome shotgun (WGS) entry which is preliminary data.</text>
</comment>
<dbReference type="SUPFAM" id="SSF49899">
    <property type="entry name" value="Concanavalin A-like lectins/glucanases"/>
    <property type="match status" value="1"/>
</dbReference>
<name>A0AAD9SL83_PHOAM</name>